<evidence type="ECO:0000256" key="1">
    <source>
        <dbReference type="SAM" id="MobiDB-lite"/>
    </source>
</evidence>
<feature type="region of interest" description="Disordered" evidence="1">
    <location>
        <begin position="37"/>
        <end position="69"/>
    </location>
</feature>
<organism evidence="2 3">
    <name type="scientific">Coccidioides immitis RMSCC 2394</name>
    <dbReference type="NCBI Taxonomy" id="404692"/>
    <lineage>
        <taxon>Eukaryota</taxon>
        <taxon>Fungi</taxon>
        <taxon>Dikarya</taxon>
        <taxon>Ascomycota</taxon>
        <taxon>Pezizomycotina</taxon>
        <taxon>Eurotiomycetes</taxon>
        <taxon>Eurotiomycetidae</taxon>
        <taxon>Onygenales</taxon>
        <taxon>Onygenaceae</taxon>
        <taxon>Coccidioides</taxon>
    </lineage>
</organism>
<feature type="compositionally biased region" description="Gly residues" evidence="1">
    <location>
        <begin position="99"/>
        <end position="108"/>
    </location>
</feature>
<evidence type="ECO:0000313" key="3">
    <source>
        <dbReference type="Proteomes" id="UP000054565"/>
    </source>
</evidence>
<dbReference type="AlphaFoldDB" id="A0A0J6Y8J2"/>
<gene>
    <name evidence="2" type="ORF">CIRG_03707</name>
</gene>
<accession>A0A0J6Y8J2</accession>
<sequence>MDILAVRDFAISEPLQEVQWREKRKGTVLRKGDRDLSGEGYGYLNGEDGGGIFPRTGEMRSNGNSERRGKEVLDSLSDFDRRSLRGRVQITCVSVLTGTLGGPGGTSGPGHEYGAITDIHEPLPSRSGQVDKPGSISSSVNSPKEFLA</sequence>
<reference evidence="3" key="1">
    <citation type="journal article" date="2010" name="Genome Res.">
        <title>Population genomic sequencing of Coccidioides fungi reveals recent hybridization and transposon control.</title>
        <authorList>
            <person name="Neafsey D.E."/>
            <person name="Barker B.M."/>
            <person name="Sharpton T.J."/>
            <person name="Stajich J.E."/>
            <person name="Park D.J."/>
            <person name="Whiston E."/>
            <person name="Hung C.-Y."/>
            <person name="McMahan C."/>
            <person name="White J."/>
            <person name="Sykes S."/>
            <person name="Heiman D."/>
            <person name="Young S."/>
            <person name="Zeng Q."/>
            <person name="Abouelleil A."/>
            <person name="Aftuck L."/>
            <person name="Bessette D."/>
            <person name="Brown A."/>
            <person name="FitzGerald M."/>
            <person name="Lui A."/>
            <person name="Macdonald J.P."/>
            <person name="Priest M."/>
            <person name="Orbach M.J."/>
            <person name="Galgiani J.N."/>
            <person name="Kirkland T.N."/>
            <person name="Cole G.T."/>
            <person name="Birren B.W."/>
            <person name="Henn M.R."/>
            <person name="Taylor J.W."/>
            <person name="Rounsley S.D."/>
        </authorList>
    </citation>
    <scope>NUCLEOTIDE SEQUENCE [LARGE SCALE GENOMIC DNA]</scope>
    <source>
        <strain evidence="3">RMSCC 2394</strain>
    </source>
</reference>
<proteinExistence type="predicted"/>
<name>A0A0J6Y8J2_COCIT</name>
<feature type="compositionally biased region" description="Gly residues" evidence="1">
    <location>
        <begin position="39"/>
        <end position="52"/>
    </location>
</feature>
<dbReference type="EMBL" id="DS028094">
    <property type="protein sequence ID" value="KMP04015.1"/>
    <property type="molecule type" value="Genomic_DNA"/>
</dbReference>
<feature type="region of interest" description="Disordered" evidence="1">
    <location>
        <begin position="98"/>
        <end position="148"/>
    </location>
</feature>
<dbReference type="Proteomes" id="UP000054565">
    <property type="component" value="Unassembled WGS sequence"/>
</dbReference>
<evidence type="ECO:0000313" key="2">
    <source>
        <dbReference type="EMBL" id="KMP04015.1"/>
    </source>
</evidence>
<protein>
    <submittedName>
        <fullName evidence="2">Uncharacterized protein</fullName>
    </submittedName>
</protein>